<protein>
    <submittedName>
        <fullName evidence="1">Uncharacterized protein</fullName>
    </submittedName>
</protein>
<comment type="caution">
    <text evidence="1">The sequence shown here is derived from an EMBL/GenBank/DDBJ whole genome shotgun (WGS) entry which is preliminary data.</text>
</comment>
<organism evidence="1 2">
    <name type="scientific">Mycena venus</name>
    <dbReference type="NCBI Taxonomy" id="2733690"/>
    <lineage>
        <taxon>Eukaryota</taxon>
        <taxon>Fungi</taxon>
        <taxon>Dikarya</taxon>
        <taxon>Basidiomycota</taxon>
        <taxon>Agaricomycotina</taxon>
        <taxon>Agaricomycetes</taxon>
        <taxon>Agaricomycetidae</taxon>
        <taxon>Agaricales</taxon>
        <taxon>Marasmiineae</taxon>
        <taxon>Mycenaceae</taxon>
        <taxon>Mycena</taxon>
    </lineage>
</organism>
<reference evidence="1" key="1">
    <citation type="submission" date="2020-05" db="EMBL/GenBank/DDBJ databases">
        <title>Mycena genomes resolve the evolution of fungal bioluminescence.</title>
        <authorList>
            <person name="Tsai I.J."/>
        </authorList>
    </citation>
    <scope>NUCLEOTIDE SEQUENCE</scope>
    <source>
        <strain evidence="1">CCC161011</strain>
    </source>
</reference>
<gene>
    <name evidence="1" type="ORF">MVEN_00155100</name>
</gene>
<dbReference type="EMBL" id="JACAZI010000002">
    <property type="protein sequence ID" value="KAF7368337.1"/>
    <property type="molecule type" value="Genomic_DNA"/>
</dbReference>
<accession>A0A8H7DCY2</accession>
<name>A0A8H7DCY2_9AGAR</name>
<evidence type="ECO:0000313" key="1">
    <source>
        <dbReference type="EMBL" id="KAF7368337.1"/>
    </source>
</evidence>
<proteinExistence type="predicted"/>
<dbReference type="AlphaFoldDB" id="A0A8H7DCY2"/>
<evidence type="ECO:0000313" key="2">
    <source>
        <dbReference type="Proteomes" id="UP000620124"/>
    </source>
</evidence>
<dbReference type="OrthoDB" id="2750929at2759"/>
<keyword evidence="2" id="KW-1185">Reference proteome</keyword>
<sequence length="337" mass="38608">MRVPFAFPLKEFPSLNRATYWVSTRAYTAHNNPASRGPRKPPLEHSSPHGYMMIYTLNPALLQFRDHLDLSRRQPTTIQFPTSQSDTLALLCYERHQRLDLPFPDRSSGFLYYHRDRHAAPCEGSIRLRVTSDDDPSSFSDGQDLHLLSGCPWQIILPQVACRRNLSRFRDQLLEESLVTEQQIAQCRRVFGDRKRILPETTLFRLAQEFPVSFTSGIYLTVVGEETHSFSFQEIFGVIYHGKRTFPWAGSALARFEPSARPEHLGRRVVHLRITKIVTPVSCNFEASIGRMMKPAEGELLNVFRHGPNPEPWAIDIDNTRSPAAPALRVLWETSPK</sequence>
<dbReference type="Proteomes" id="UP000620124">
    <property type="component" value="Unassembled WGS sequence"/>
</dbReference>